<gene>
    <name evidence="7 9" type="primary">recO</name>
    <name evidence="9" type="ORF">KDA10_00910</name>
</gene>
<evidence type="ECO:0000256" key="3">
    <source>
        <dbReference type="ARBA" id="ARBA00022763"/>
    </source>
</evidence>
<dbReference type="SUPFAM" id="SSF57863">
    <property type="entry name" value="ArfGap/RecO-like zinc finger"/>
    <property type="match status" value="1"/>
</dbReference>
<dbReference type="GO" id="GO:0006310">
    <property type="term" value="P:DNA recombination"/>
    <property type="evidence" value="ECO:0007669"/>
    <property type="project" value="UniProtKB-UniRule"/>
</dbReference>
<evidence type="ECO:0000256" key="1">
    <source>
        <dbReference type="ARBA" id="ARBA00007452"/>
    </source>
</evidence>
<dbReference type="InterPro" id="IPR037278">
    <property type="entry name" value="ARFGAP/RecO"/>
</dbReference>
<dbReference type="GO" id="GO:0006302">
    <property type="term" value="P:double-strand break repair"/>
    <property type="evidence" value="ECO:0007669"/>
    <property type="project" value="TreeGrafter"/>
</dbReference>
<dbReference type="GO" id="GO:0043590">
    <property type="term" value="C:bacterial nucleoid"/>
    <property type="evidence" value="ECO:0007669"/>
    <property type="project" value="TreeGrafter"/>
</dbReference>
<dbReference type="InterPro" id="IPR042242">
    <property type="entry name" value="RecO_C"/>
</dbReference>
<organism evidence="9 10">
    <name type="scientific">candidate division WWE3 bacterium</name>
    <dbReference type="NCBI Taxonomy" id="2053526"/>
    <lineage>
        <taxon>Bacteria</taxon>
        <taxon>Katanobacteria</taxon>
    </lineage>
</organism>
<comment type="function">
    <text evidence="7">Involved in DNA repair and RecF pathway recombination.</text>
</comment>
<evidence type="ECO:0000256" key="4">
    <source>
        <dbReference type="ARBA" id="ARBA00023172"/>
    </source>
</evidence>
<comment type="caution">
    <text evidence="9">The sequence shown here is derived from an EMBL/GenBank/DDBJ whole genome shotgun (WGS) entry which is preliminary data.</text>
</comment>
<keyword evidence="5 7" id="KW-0234">DNA repair</keyword>
<dbReference type="InterPro" id="IPR012340">
    <property type="entry name" value="NA-bd_OB-fold"/>
</dbReference>
<sequence length="240" mass="27143">MKKHNLTCIVLKSFNYKDTDKIYTLFSEERGKISVTAKGVRKITSKRAGSLDTLNLIHASISEAKSGQLYLSELEVIDPFKNIKNAYDLSNKAYYLIEIVDKFLFDQQEHRNLFLALLRSLSLLDKNPSTSDFSVCYFELRIMEYLGYGISLDKCVVCMKPYSDDWDVYKLNTSSGGLICGSCSVSGLHIDLTKARQLHSLAKGKYLSDVSYRAVGDLLKTYVRSVLDQNPKTLQIFGNV</sequence>
<accession>A0A955DZN2</accession>
<dbReference type="PANTHER" id="PTHR33991:SF1">
    <property type="entry name" value="DNA REPAIR PROTEIN RECO"/>
    <property type="match status" value="1"/>
</dbReference>
<dbReference type="PANTHER" id="PTHR33991">
    <property type="entry name" value="DNA REPAIR PROTEIN RECO"/>
    <property type="match status" value="1"/>
</dbReference>
<evidence type="ECO:0000256" key="5">
    <source>
        <dbReference type="ARBA" id="ARBA00023204"/>
    </source>
</evidence>
<feature type="domain" description="DNA replication/recombination mediator RecO N-terminal" evidence="8">
    <location>
        <begin position="1"/>
        <end position="80"/>
    </location>
</feature>
<dbReference type="Gene3D" id="1.20.1440.120">
    <property type="entry name" value="Recombination protein O, C-terminal domain"/>
    <property type="match status" value="1"/>
</dbReference>
<dbReference type="HAMAP" id="MF_00201">
    <property type="entry name" value="RecO"/>
    <property type="match status" value="1"/>
</dbReference>
<evidence type="ECO:0000256" key="6">
    <source>
        <dbReference type="ARBA" id="ARBA00033409"/>
    </source>
</evidence>
<dbReference type="Proteomes" id="UP000714817">
    <property type="component" value="Unassembled WGS sequence"/>
</dbReference>
<reference evidence="9" key="1">
    <citation type="submission" date="2020-04" db="EMBL/GenBank/DDBJ databases">
        <authorList>
            <person name="Zhang T."/>
        </authorList>
    </citation>
    <scope>NUCLEOTIDE SEQUENCE</scope>
    <source>
        <strain evidence="9">HKST-UBA80</strain>
    </source>
</reference>
<evidence type="ECO:0000313" key="9">
    <source>
        <dbReference type="EMBL" id="MCA9301912.1"/>
    </source>
</evidence>
<protein>
    <recommendedName>
        <fullName evidence="2 7">DNA repair protein RecO</fullName>
    </recommendedName>
    <alternativeName>
        <fullName evidence="6 7">Recombination protein O</fullName>
    </alternativeName>
</protein>
<proteinExistence type="inferred from homology"/>
<dbReference type="Pfam" id="PF02565">
    <property type="entry name" value="RecO_C"/>
    <property type="match status" value="1"/>
</dbReference>
<dbReference type="InterPro" id="IPR003717">
    <property type="entry name" value="RecO"/>
</dbReference>
<evidence type="ECO:0000256" key="7">
    <source>
        <dbReference type="HAMAP-Rule" id="MF_00201"/>
    </source>
</evidence>
<keyword evidence="3 7" id="KW-0227">DNA damage</keyword>
<dbReference type="EMBL" id="JAGQNY010000003">
    <property type="protein sequence ID" value="MCA9301912.1"/>
    <property type="molecule type" value="Genomic_DNA"/>
</dbReference>
<dbReference type="NCBIfam" id="TIGR00613">
    <property type="entry name" value="reco"/>
    <property type="match status" value="1"/>
</dbReference>
<dbReference type="Gene3D" id="2.40.50.140">
    <property type="entry name" value="Nucleic acid-binding proteins"/>
    <property type="match status" value="1"/>
</dbReference>
<evidence type="ECO:0000256" key="2">
    <source>
        <dbReference type="ARBA" id="ARBA00021310"/>
    </source>
</evidence>
<evidence type="ECO:0000313" key="10">
    <source>
        <dbReference type="Proteomes" id="UP000714817"/>
    </source>
</evidence>
<dbReference type="AlphaFoldDB" id="A0A955DZN2"/>
<dbReference type="Pfam" id="PF11967">
    <property type="entry name" value="RecO_N"/>
    <property type="match status" value="1"/>
</dbReference>
<evidence type="ECO:0000259" key="8">
    <source>
        <dbReference type="Pfam" id="PF11967"/>
    </source>
</evidence>
<comment type="similarity">
    <text evidence="1 7">Belongs to the RecO family.</text>
</comment>
<keyword evidence="4 7" id="KW-0233">DNA recombination</keyword>
<name>A0A955DZN2_UNCKA</name>
<reference evidence="9" key="2">
    <citation type="journal article" date="2021" name="Microbiome">
        <title>Successional dynamics and alternative stable states in a saline activated sludge microbial community over 9 years.</title>
        <authorList>
            <person name="Wang Y."/>
            <person name="Ye J."/>
            <person name="Ju F."/>
            <person name="Liu L."/>
            <person name="Boyd J.A."/>
            <person name="Deng Y."/>
            <person name="Parks D.H."/>
            <person name="Jiang X."/>
            <person name="Yin X."/>
            <person name="Woodcroft B.J."/>
            <person name="Tyson G.W."/>
            <person name="Hugenholtz P."/>
            <person name="Polz M.F."/>
            <person name="Zhang T."/>
        </authorList>
    </citation>
    <scope>NUCLEOTIDE SEQUENCE</scope>
    <source>
        <strain evidence="9">HKST-UBA80</strain>
    </source>
</reference>
<dbReference type="InterPro" id="IPR022572">
    <property type="entry name" value="DNA_rep/recomb_RecO_N"/>
</dbReference>
<dbReference type="SUPFAM" id="SSF50249">
    <property type="entry name" value="Nucleic acid-binding proteins"/>
    <property type="match status" value="1"/>
</dbReference>